<organism evidence="9 10">
    <name type="scientific">Planobispora takensis</name>
    <dbReference type="NCBI Taxonomy" id="1367882"/>
    <lineage>
        <taxon>Bacteria</taxon>
        <taxon>Bacillati</taxon>
        <taxon>Actinomycetota</taxon>
        <taxon>Actinomycetes</taxon>
        <taxon>Streptosporangiales</taxon>
        <taxon>Streptosporangiaceae</taxon>
        <taxon>Planobispora</taxon>
    </lineage>
</organism>
<keyword evidence="4 5" id="KW-0067">ATP-binding</keyword>
<dbReference type="SUPFAM" id="SSF56112">
    <property type="entry name" value="Protein kinase-like (PK-like)"/>
    <property type="match status" value="1"/>
</dbReference>
<sequence length="652" mass="67587">MRLGNTVNNLSPGEPLQIGHYRVLSRLGRGGMGTVYLGQAPDGQRVAIKVINPEYTQHEQFRMRFRREADAARRVRRFCTAAVLDAALDGEQLYVVTEFVPGPNLEEAVRSDGPLRGSSLDALAVGVATALTAIHGAGIVHRDLKPSNVLLSPVGPRVIDFGIARALDTLSGVTGTGEVIGTPRYMAPEVLRGEPVSPACDVFSWGCLVAFAASGRAPFGGEALHAVLYQVLNTEPVLEGLEPGLRELVGYAMDKDPGRRPTAQQLLDHMVGRSAAPEQAAHSVQTVWQQSPPTPHTTAQWTESAPAGSPGSTVPAGPAGPAAHPGHTVPGAAPTRPGYAPPAGPPAHTVPAAHLGQTGQTGPLGQADRHGQTGPASARPQGDTRASGPGPRHGAPAASVRRKKLIAGAVVAAVVAVAGGVGGYVALRSGGPPDDLSLLYQDDFIQSGTGWSGGGYDPATVKYGYAPEGYYAVDVTGDDPVHRETAPVPFVVAPPATPDPSATPTPVIPDRLLLGVSLGVRNGSSGVGESGLFCRGDDDYKATRYEFLVDTTGKARIRRTVKSAGGDLGEPVQLDLPKGEPVRLQAECSGSGEGVRLTMWVNGEQTHSLLDSSPLPAGEVGMIARVGEKSGAVLKASFDNFTMHGPASAKKP</sequence>
<feature type="compositionally biased region" description="Low complexity" evidence="6">
    <location>
        <begin position="305"/>
        <end position="338"/>
    </location>
</feature>
<feature type="transmembrane region" description="Helical" evidence="7">
    <location>
        <begin position="405"/>
        <end position="427"/>
    </location>
</feature>
<dbReference type="Pfam" id="PF00069">
    <property type="entry name" value="Pkinase"/>
    <property type="match status" value="1"/>
</dbReference>
<dbReference type="GO" id="GO:0005524">
    <property type="term" value="F:ATP binding"/>
    <property type="evidence" value="ECO:0007669"/>
    <property type="project" value="UniProtKB-UniRule"/>
</dbReference>
<dbReference type="InterPro" id="IPR000719">
    <property type="entry name" value="Prot_kinase_dom"/>
</dbReference>
<evidence type="ECO:0000256" key="5">
    <source>
        <dbReference type="PROSITE-ProRule" id="PRU10141"/>
    </source>
</evidence>
<dbReference type="SMART" id="SM00220">
    <property type="entry name" value="S_TKc"/>
    <property type="match status" value="1"/>
</dbReference>
<dbReference type="GO" id="GO:0004674">
    <property type="term" value="F:protein serine/threonine kinase activity"/>
    <property type="evidence" value="ECO:0007669"/>
    <property type="project" value="TreeGrafter"/>
</dbReference>
<keyword evidence="10" id="KW-1185">Reference proteome</keyword>
<dbReference type="InterPro" id="IPR017441">
    <property type="entry name" value="Protein_kinase_ATP_BS"/>
</dbReference>
<keyword evidence="7" id="KW-1133">Transmembrane helix</keyword>
<dbReference type="PROSITE" id="PS00107">
    <property type="entry name" value="PROTEIN_KINASE_ATP"/>
    <property type="match status" value="1"/>
</dbReference>
<evidence type="ECO:0000256" key="4">
    <source>
        <dbReference type="ARBA" id="ARBA00022840"/>
    </source>
</evidence>
<feature type="region of interest" description="Disordered" evidence="6">
    <location>
        <begin position="273"/>
        <end position="399"/>
    </location>
</feature>
<keyword evidence="1" id="KW-0808">Transferase</keyword>
<dbReference type="PANTHER" id="PTHR43289">
    <property type="entry name" value="MITOGEN-ACTIVATED PROTEIN KINASE KINASE KINASE 20-RELATED"/>
    <property type="match status" value="1"/>
</dbReference>
<dbReference type="Gene3D" id="3.30.200.20">
    <property type="entry name" value="Phosphorylase Kinase, domain 1"/>
    <property type="match status" value="1"/>
</dbReference>
<feature type="binding site" evidence="5">
    <location>
        <position position="49"/>
    </location>
    <ligand>
        <name>ATP</name>
        <dbReference type="ChEBI" id="CHEBI:30616"/>
    </ligand>
</feature>
<dbReference type="PROSITE" id="PS00108">
    <property type="entry name" value="PROTEIN_KINASE_ST"/>
    <property type="match status" value="1"/>
</dbReference>
<evidence type="ECO:0000259" key="8">
    <source>
        <dbReference type="PROSITE" id="PS50011"/>
    </source>
</evidence>
<evidence type="ECO:0000256" key="2">
    <source>
        <dbReference type="ARBA" id="ARBA00022741"/>
    </source>
</evidence>
<evidence type="ECO:0000256" key="3">
    <source>
        <dbReference type="ARBA" id="ARBA00022777"/>
    </source>
</evidence>
<protein>
    <recommendedName>
        <fullName evidence="8">Protein kinase domain-containing protein</fullName>
    </recommendedName>
</protein>
<dbReference type="InterPro" id="IPR008271">
    <property type="entry name" value="Ser/Thr_kinase_AS"/>
</dbReference>
<keyword evidence="3" id="KW-0418">Kinase</keyword>
<evidence type="ECO:0000313" key="10">
    <source>
        <dbReference type="Proteomes" id="UP000634476"/>
    </source>
</evidence>
<dbReference type="Gene3D" id="2.60.120.560">
    <property type="entry name" value="Exo-inulinase, domain 1"/>
    <property type="match status" value="1"/>
</dbReference>
<dbReference type="EMBL" id="BOOK01000041">
    <property type="protein sequence ID" value="GII03721.1"/>
    <property type="molecule type" value="Genomic_DNA"/>
</dbReference>
<gene>
    <name evidence="9" type="ORF">Pta02_57290</name>
</gene>
<dbReference type="Proteomes" id="UP000634476">
    <property type="component" value="Unassembled WGS sequence"/>
</dbReference>
<keyword evidence="7" id="KW-0472">Membrane</keyword>
<reference evidence="9" key="1">
    <citation type="submission" date="2021-01" db="EMBL/GenBank/DDBJ databases">
        <title>Whole genome shotgun sequence of Planobispora takensis NBRC 109077.</title>
        <authorList>
            <person name="Komaki H."/>
            <person name="Tamura T."/>
        </authorList>
    </citation>
    <scope>NUCLEOTIDE SEQUENCE</scope>
    <source>
        <strain evidence="9">NBRC 109077</strain>
    </source>
</reference>
<accession>A0A8J3T3G5</accession>
<feature type="compositionally biased region" description="Polar residues" evidence="6">
    <location>
        <begin position="282"/>
        <end position="303"/>
    </location>
</feature>
<comment type="caution">
    <text evidence="9">The sequence shown here is derived from an EMBL/GenBank/DDBJ whole genome shotgun (WGS) entry which is preliminary data.</text>
</comment>
<dbReference type="InterPro" id="IPR011009">
    <property type="entry name" value="Kinase-like_dom_sf"/>
</dbReference>
<evidence type="ECO:0000256" key="6">
    <source>
        <dbReference type="SAM" id="MobiDB-lite"/>
    </source>
</evidence>
<evidence type="ECO:0000256" key="7">
    <source>
        <dbReference type="SAM" id="Phobius"/>
    </source>
</evidence>
<dbReference type="PANTHER" id="PTHR43289:SF34">
    <property type="entry name" value="SERINE_THREONINE-PROTEIN KINASE YBDM-RELATED"/>
    <property type="match status" value="1"/>
</dbReference>
<name>A0A8J3T3G5_9ACTN</name>
<dbReference type="CDD" id="cd14014">
    <property type="entry name" value="STKc_PknB_like"/>
    <property type="match status" value="1"/>
</dbReference>
<evidence type="ECO:0000256" key="1">
    <source>
        <dbReference type="ARBA" id="ARBA00022679"/>
    </source>
</evidence>
<dbReference type="Gene3D" id="1.10.510.10">
    <property type="entry name" value="Transferase(Phosphotransferase) domain 1"/>
    <property type="match status" value="1"/>
</dbReference>
<evidence type="ECO:0000313" key="9">
    <source>
        <dbReference type="EMBL" id="GII03721.1"/>
    </source>
</evidence>
<keyword evidence="2 5" id="KW-0547">Nucleotide-binding</keyword>
<dbReference type="AlphaFoldDB" id="A0A8J3T3G5"/>
<proteinExistence type="predicted"/>
<feature type="domain" description="Protein kinase" evidence="8">
    <location>
        <begin position="21"/>
        <end position="272"/>
    </location>
</feature>
<dbReference type="PROSITE" id="PS50011">
    <property type="entry name" value="PROTEIN_KINASE_DOM"/>
    <property type="match status" value="1"/>
</dbReference>
<keyword evidence="7" id="KW-0812">Transmembrane</keyword>
<feature type="compositionally biased region" description="Low complexity" evidence="6">
    <location>
        <begin position="355"/>
        <end position="366"/>
    </location>
</feature>